<dbReference type="EMBL" id="BMAO01016257">
    <property type="protein sequence ID" value="GFR07327.1"/>
    <property type="molecule type" value="Genomic_DNA"/>
</dbReference>
<accession>A0A8X6J4T7</accession>
<keyword evidence="6" id="KW-1185">Reference proteome</keyword>
<evidence type="ECO:0000256" key="1">
    <source>
        <dbReference type="SAM" id="MobiDB-lite"/>
    </source>
</evidence>
<comment type="caution">
    <text evidence="4">The sequence shown here is derived from an EMBL/GenBank/DDBJ whole genome shotgun (WGS) entry which is preliminary data.</text>
</comment>
<evidence type="ECO:0000313" key="6">
    <source>
        <dbReference type="Proteomes" id="UP000887116"/>
    </source>
</evidence>
<evidence type="ECO:0000313" key="3">
    <source>
        <dbReference type="EMBL" id="GFR07327.1"/>
    </source>
</evidence>
<gene>
    <name evidence="4" type="primary">AVEN_261782_1</name>
    <name evidence="2" type="ORF">TNCT_127291</name>
    <name evidence="4" type="ORF">TNCT_452881</name>
    <name evidence="5" type="ORF">TNCT_549641</name>
    <name evidence="3" type="ORF">TNCT_562291</name>
</gene>
<proteinExistence type="predicted"/>
<evidence type="ECO:0000313" key="4">
    <source>
        <dbReference type="EMBL" id="GFR20115.1"/>
    </source>
</evidence>
<dbReference type="EMBL" id="BMAO01037784">
    <property type="protein sequence ID" value="GFR20115.1"/>
    <property type="molecule type" value="Genomic_DNA"/>
</dbReference>
<evidence type="ECO:0000313" key="2">
    <source>
        <dbReference type="EMBL" id="GFQ80228.1"/>
    </source>
</evidence>
<dbReference type="Proteomes" id="UP000887116">
    <property type="component" value="Unassembled WGS sequence"/>
</dbReference>
<dbReference type="AlphaFoldDB" id="A0A8X6J4T7"/>
<organism evidence="4 6">
    <name type="scientific">Trichonephila clavata</name>
    <name type="common">Joro spider</name>
    <name type="synonym">Nephila clavata</name>
    <dbReference type="NCBI Taxonomy" id="2740835"/>
    <lineage>
        <taxon>Eukaryota</taxon>
        <taxon>Metazoa</taxon>
        <taxon>Ecdysozoa</taxon>
        <taxon>Arthropoda</taxon>
        <taxon>Chelicerata</taxon>
        <taxon>Arachnida</taxon>
        <taxon>Araneae</taxon>
        <taxon>Araneomorphae</taxon>
        <taxon>Entelegynae</taxon>
        <taxon>Araneoidea</taxon>
        <taxon>Nephilidae</taxon>
        <taxon>Trichonephila</taxon>
    </lineage>
</organism>
<name>A0A8X6J4T7_TRICU</name>
<dbReference type="EMBL" id="BMAO01009844">
    <property type="protein sequence ID" value="GFR33712.1"/>
    <property type="molecule type" value="Genomic_DNA"/>
</dbReference>
<feature type="region of interest" description="Disordered" evidence="1">
    <location>
        <begin position="268"/>
        <end position="288"/>
    </location>
</feature>
<reference evidence="4" key="1">
    <citation type="submission" date="2020-07" db="EMBL/GenBank/DDBJ databases">
        <title>Multicomponent nature underlies the extraordinary mechanical properties of spider dragline silk.</title>
        <authorList>
            <person name="Kono N."/>
            <person name="Nakamura H."/>
            <person name="Mori M."/>
            <person name="Yoshida Y."/>
            <person name="Ohtoshi R."/>
            <person name="Malay A.D."/>
            <person name="Moran D.A.P."/>
            <person name="Tomita M."/>
            <person name="Numata K."/>
            <person name="Arakawa K."/>
        </authorList>
    </citation>
    <scope>NUCLEOTIDE SEQUENCE</scope>
</reference>
<protein>
    <submittedName>
        <fullName evidence="4">Uncharacterized protein</fullName>
    </submittedName>
</protein>
<evidence type="ECO:0000313" key="5">
    <source>
        <dbReference type="EMBL" id="GFR33712.1"/>
    </source>
</evidence>
<sequence length="319" mass="36169">MEAYSTLVDLILNAPVLANKVQDMVRESEHTSLNLVTLDWKSQLANNARYQQFLKDAKFMFSPERLSLNSQFRVQNLKDSDTPLKVIMVGVCNVYRPYTKATTKLPLSITIKDSPLMNMLTKAMTSDVDPNKARLSDTVKVNFGTCSLYCHHCSNAMDRMASKGVKLNFDCVQPCIADINVFNGETLVNRFGDQIKSYFPDTFIAIMEIELNVRYFYALRDASMNMVRVGGRILKMVAFPESNLKQTNVCLGDLNLLAQVEPNQDQYFVPPEYNGSSEKRSLEDDDAEETVVDCIPSKHQKTWNTSDVYDVQESTVEFV</sequence>
<dbReference type="OrthoDB" id="6424083at2759"/>
<dbReference type="EMBL" id="BMAO01032160">
    <property type="protein sequence ID" value="GFQ80228.1"/>
    <property type="molecule type" value="Genomic_DNA"/>
</dbReference>